<dbReference type="RefSeq" id="WP_148309838.1">
    <property type="nucleotide sequence ID" value="NZ_BAAABQ010000009.1"/>
</dbReference>
<evidence type="ECO:0000313" key="3">
    <source>
        <dbReference type="Proteomes" id="UP000517916"/>
    </source>
</evidence>
<comment type="caution">
    <text evidence="2">The sequence shown here is derived from an EMBL/GenBank/DDBJ whole genome shotgun (WGS) entry which is preliminary data.</text>
</comment>
<keyword evidence="3" id="KW-1185">Reference proteome</keyword>
<protein>
    <submittedName>
        <fullName evidence="2">Uncharacterized protein</fullName>
    </submittedName>
</protein>
<sequence length="137" mass="14215">MSSAQMSSGSGFGAAASRFRAEVDAAVDRGARASAAARERSAAFAGRTRELAEAVRSGQAKPVAGELTSEDLRRSATSFRTDNGLPVDRLPAGADLLAAAPPATTPSATRPPAPGRRSPRPSDDDEDFSQEKILFRG</sequence>
<feature type="region of interest" description="Disordered" evidence="1">
    <location>
        <begin position="99"/>
        <end position="137"/>
    </location>
</feature>
<name>A0ABR6BX85_9PSEU</name>
<dbReference type="EMBL" id="JACJID010000009">
    <property type="protein sequence ID" value="MBA8931503.1"/>
    <property type="molecule type" value="Genomic_DNA"/>
</dbReference>
<organism evidence="2 3">
    <name type="scientific">Kutzneria viridogrisea</name>
    <dbReference type="NCBI Taxonomy" id="47990"/>
    <lineage>
        <taxon>Bacteria</taxon>
        <taxon>Bacillati</taxon>
        <taxon>Actinomycetota</taxon>
        <taxon>Actinomycetes</taxon>
        <taxon>Pseudonocardiales</taxon>
        <taxon>Pseudonocardiaceae</taxon>
        <taxon>Kutzneria</taxon>
    </lineage>
</organism>
<dbReference type="Proteomes" id="UP000517916">
    <property type="component" value="Unassembled WGS sequence"/>
</dbReference>
<proteinExistence type="predicted"/>
<accession>A0ABR6BX85</accession>
<evidence type="ECO:0000313" key="2">
    <source>
        <dbReference type="EMBL" id="MBA8931503.1"/>
    </source>
</evidence>
<feature type="compositionally biased region" description="Low complexity" evidence="1">
    <location>
        <begin position="99"/>
        <end position="108"/>
    </location>
</feature>
<gene>
    <name evidence="2" type="ORF">BC739_008755</name>
</gene>
<reference evidence="2 3" key="1">
    <citation type="submission" date="2020-08" db="EMBL/GenBank/DDBJ databases">
        <title>Genomic Encyclopedia of Archaeal and Bacterial Type Strains, Phase II (KMG-II): from individual species to whole genera.</title>
        <authorList>
            <person name="Goeker M."/>
        </authorList>
    </citation>
    <scope>NUCLEOTIDE SEQUENCE [LARGE SCALE GENOMIC DNA]</scope>
    <source>
        <strain evidence="2 3">DSM 43850</strain>
    </source>
</reference>
<evidence type="ECO:0000256" key="1">
    <source>
        <dbReference type="SAM" id="MobiDB-lite"/>
    </source>
</evidence>